<dbReference type="PANTHER" id="PTHR39183">
    <property type="entry name" value="SPORE COAT PROTEIN F-LIKE PROTEIN YHCQ"/>
    <property type="match status" value="1"/>
</dbReference>
<keyword evidence="1" id="KW-0749">Sporulation</keyword>
<accession>A0A8J4H8N9</accession>
<organism evidence="4 5">
    <name type="scientific">Xylanibacillus composti</name>
    <dbReference type="NCBI Taxonomy" id="1572762"/>
    <lineage>
        <taxon>Bacteria</taxon>
        <taxon>Bacillati</taxon>
        <taxon>Bacillota</taxon>
        <taxon>Bacilli</taxon>
        <taxon>Bacillales</taxon>
        <taxon>Paenibacillaceae</taxon>
        <taxon>Xylanibacillus</taxon>
    </lineage>
</organism>
<comment type="caution">
    <text evidence="4">The sequence shown here is derived from an EMBL/GenBank/DDBJ whole genome shotgun (WGS) entry which is preliminary data.</text>
</comment>
<dbReference type="InterPro" id="IPR012851">
    <property type="entry name" value="Spore_coat_CotF-like"/>
</dbReference>
<name>A0A8J4H8N9_9BACL</name>
<keyword evidence="4" id="KW-0167">Capsid protein</keyword>
<sequence>MNTLGAHEVLELHEVLNDAIHGLNTMRLYRPYAQDQQLQAMMDRQINAMVMEYNHMVQTAHQQGGSQAVPARRGQMQMQMPQSFQPTYGLRNPQTQMPAGSVEEIDDVDVTICLVNCHKQTAGLKMKATLEMANPALRQMMQTAANSSADMAYESFQYANHKGYYQVPTLKDTTANTFMHAYGTAQQAPMHQHGTHMM</sequence>
<keyword evidence="4" id="KW-0946">Virion</keyword>
<keyword evidence="5" id="KW-1185">Reference proteome</keyword>
<evidence type="ECO:0000313" key="5">
    <source>
        <dbReference type="Proteomes" id="UP000677918"/>
    </source>
</evidence>
<evidence type="ECO:0000256" key="3">
    <source>
        <dbReference type="ARBA" id="ARBA00024344"/>
    </source>
</evidence>
<reference evidence="4" key="1">
    <citation type="submission" date="2021-04" db="EMBL/GenBank/DDBJ databases">
        <title>Draft genome sequence of Xylanibacillus composti strain K13.</title>
        <authorList>
            <person name="Uke A."/>
            <person name="Chhe C."/>
            <person name="Baramee S."/>
            <person name="Kosugi A."/>
        </authorList>
    </citation>
    <scope>NUCLEOTIDE SEQUENCE</scope>
    <source>
        <strain evidence="4">K13</strain>
    </source>
</reference>
<dbReference type="Gene3D" id="1.20.1260.10">
    <property type="match status" value="1"/>
</dbReference>
<dbReference type="EMBL" id="BOVK01000072">
    <property type="protein sequence ID" value="GIQ71139.1"/>
    <property type="molecule type" value="Genomic_DNA"/>
</dbReference>
<gene>
    <name evidence="4" type="ORF">XYCOK13_39630</name>
</gene>
<protein>
    <submittedName>
        <fullName evidence="4">Coat protein F</fullName>
    </submittedName>
</protein>
<dbReference type="Proteomes" id="UP000677918">
    <property type="component" value="Unassembled WGS sequence"/>
</dbReference>
<comment type="subcellular location">
    <subcellularLocation>
        <location evidence="2">Spore coat</location>
    </subcellularLocation>
</comment>
<dbReference type="AlphaFoldDB" id="A0A8J4H8N9"/>
<proteinExistence type="inferred from homology"/>
<evidence type="ECO:0000256" key="1">
    <source>
        <dbReference type="ARBA" id="ARBA00022969"/>
    </source>
</evidence>
<dbReference type="InterPro" id="IPR012347">
    <property type="entry name" value="Ferritin-like"/>
</dbReference>
<evidence type="ECO:0000256" key="2">
    <source>
        <dbReference type="ARBA" id="ARBA00024325"/>
    </source>
</evidence>
<dbReference type="GO" id="GO:0030435">
    <property type="term" value="P:sporulation resulting in formation of a cellular spore"/>
    <property type="evidence" value="ECO:0007669"/>
    <property type="project" value="UniProtKB-KW"/>
</dbReference>
<dbReference type="Pfam" id="PF07875">
    <property type="entry name" value="Coat_F"/>
    <property type="match status" value="1"/>
</dbReference>
<comment type="similarity">
    <text evidence="3">Belongs to the CotF family.</text>
</comment>
<dbReference type="RefSeq" id="WP_213413941.1">
    <property type="nucleotide sequence ID" value="NZ_BOVK01000072.1"/>
</dbReference>
<dbReference type="PANTHER" id="PTHR39183:SF1">
    <property type="entry name" value="SPORE COAT PROTEIN F-LIKE PROTEIN YHCQ"/>
    <property type="match status" value="1"/>
</dbReference>
<evidence type="ECO:0000313" key="4">
    <source>
        <dbReference type="EMBL" id="GIQ71139.1"/>
    </source>
</evidence>